<organism evidence="2 3">
    <name type="scientific">Jannaschia faecimaris</name>
    <dbReference type="NCBI Taxonomy" id="1244108"/>
    <lineage>
        <taxon>Bacteria</taxon>
        <taxon>Pseudomonadati</taxon>
        <taxon>Pseudomonadota</taxon>
        <taxon>Alphaproteobacteria</taxon>
        <taxon>Rhodobacterales</taxon>
        <taxon>Roseobacteraceae</taxon>
        <taxon>Jannaschia</taxon>
    </lineage>
</organism>
<reference evidence="3" key="1">
    <citation type="submission" date="2016-10" db="EMBL/GenBank/DDBJ databases">
        <authorList>
            <person name="Varghese N."/>
            <person name="Submissions S."/>
        </authorList>
    </citation>
    <scope>NUCLEOTIDE SEQUENCE [LARGE SCALE GENOMIC DNA]</scope>
    <source>
        <strain evidence="3">DSM 100420</strain>
    </source>
</reference>
<accession>A0A1H3K3X8</accession>
<protein>
    <submittedName>
        <fullName evidence="2">Peroxiredoxin</fullName>
    </submittedName>
</protein>
<sequence length="177" mass="19435">MNQIAPMPLPGQPAPDLDLDLIIGAKWALADQSPKAFTMIVFYRGQHCPICSNFLGDLRGMYDDFLSKGVEVINVSMDDKDRAAKSHEAWGLDPIPMGYGMSEAQARAWGLYLSTARNDNEPGVFSEPGLALVKPDGTLYMAEMSSAPFLRPDLKALLSRLDFIIEKDYPPRGTKAA</sequence>
<dbReference type="InterPro" id="IPR000866">
    <property type="entry name" value="AhpC/TSA"/>
</dbReference>
<feature type="domain" description="Thioredoxin" evidence="1">
    <location>
        <begin position="8"/>
        <end position="166"/>
    </location>
</feature>
<gene>
    <name evidence="2" type="ORF">SAMN05444004_101516</name>
</gene>
<dbReference type="STRING" id="1244108.SAMN05444004_101516"/>
<evidence type="ECO:0000259" key="1">
    <source>
        <dbReference type="PROSITE" id="PS51352"/>
    </source>
</evidence>
<dbReference type="Pfam" id="PF00578">
    <property type="entry name" value="AhpC-TSA"/>
    <property type="match status" value="1"/>
</dbReference>
<dbReference type="Gene3D" id="3.40.30.10">
    <property type="entry name" value="Glutaredoxin"/>
    <property type="match status" value="1"/>
</dbReference>
<dbReference type="RefSeq" id="WP_244504502.1">
    <property type="nucleotide sequence ID" value="NZ_FNPX01000001.1"/>
</dbReference>
<dbReference type="EMBL" id="FNPX01000001">
    <property type="protein sequence ID" value="SDY46917.1"/>
    <property type="molecule type" value="Genomic_DNA"/>
</dbReference>
<dbReference type="GO" id="GO:0016209">
    <property type="term" value="F:antioxidant activity"/>
    <property type="evidence" value="ECO:0007669"/>
    <property type="project" value="InterPro"/>
</dbReference>
<dbReference type="AlphaFoldDB" id="A0A1H3K3X8"/>
<dbReference type="InterPro" id="IPR036249">
    <property type="entry name" value="Thioredoxin-like_sf"/>
</dbReference>
<dbReference type="GO" id="GO:0016491">
    <property type="term" value="F:oxidoreductase activity"/>
    <property type="evidence" value="ECO:0007669"/>
    <property type="project" value="InterPro"/>
</dbReference>
<evidence type="ECO:0000313" key="2">
    <source>
        <dbReference type="EMBL" id="SDY46917.1"/>
    </source>
</evidence>
<dbReference type="SUPFAM" id="SSF52833">
    <property type="entry name" value="Thioredoxin-like"/>
    <property type="match status" value="1"/>
</dbReference>
<dbReference type="PROSITE" id="PS51352">
    <property type="entry name" value="THIOREDOXIN_2"/>
    <property type="match status" value="1"/>
</dbReference>
<name>A0A1H3K3X8_9RHOB</name>
<keyword evidence="3" id="KW-1185">Reference proteome</keyword>
<dbReference type="Proteomes" id="UP000198914">
    <property type="component" value="Unassembled WGS sequence"/>
</dbReference>
<proteinExistence type="predicted"/>
<dbReference type="InterPro" id="IPR013766">
    <property type="entry name" value="Thioredoxin_domain"/>
</dbReference>
<evidence type="ECO:0000313" key="3">
    <source>
        <dbReference type="Proteomes" id="UP000198914"/>
    </source>
</evidence>